<reference evidence="7 8" key="1">
    <citation type="journal article" date="2017" name="Biotechnol. Biofuels">
        <title>Differential beta-glucosidase expression as a function of carbon source availability in Talaromyces amestolkiae: a genomic and proteomic approach.</title>
        <authorList>
            <person name="de Eugenio L.I."/>
            <person name="Mendez-Liter J.A."/>
            <person name="Nieto-Dominguez M."/>
            <person name="Alonso L."/>
            <person name="Gil-Munoz J."/>
            <person name="Barriuso J."/>
            <person name="Prieto A."/>
            <person name="Martinez M.J."/>
        </authorList>
    </citation>
    <scope>NUCLEOTIDE SEQUENCE [LARGE SCALE GENOMIC DNA]</scope>
    <source>
        <strain evidence="7 8">CIB</strain>
    </source>
</reference>
<evidence type="ECO:0000256" key="4">
    <source>
        <dbReference type="ARBA" id="ARBA00022801"/>
    </source>
</evidence>
<dbReference type="Gene3D" id="3.20.20.80">
    <property type="entry name" value="Glycosidases"/>
    <property type="match status" value="1"/>
</dbReference>
<evidence type="ECO:0000256" key="5">
    <source>
        <dbReference type="PIRSR" id="PIRSR625705-1"/>
    </source>
</evidence>
<dbReference type="GO" id="GO:0005975">
    <property type="term" value="P:carbohydrate metabolic process"/>
    <property type="evidence" value="ECO:0007669"/>
    <property type="project" value="InterPro"/>
</dbReference>
<dbReference type="STRING" id="1196081.A0A364L0N8"/>
<dbReference type="InterPro" id="IPR025705">
    <property type="entry name" value="Beta_hexosaminidase_sua/sub"/>
</dbReference>
<dbReference type="GO" id="GO:0030203">
    <property type="term" value="P:glycosaminoglycan metabolic process"/>
    <property type="evidence" value="ECO:0007669"/>
    <property type="project" value="TreeGrafter"/>
</dbReference>
<comment type="caution">
    <text evidence="7">The sequence shown here is derived from an EMBL/GenBank/DDBJ whole genome shotgun (WGS) entry which is preliminary data.</text>
</comment>
<evidence type="ECO:0000313" key="7">
    <source>
        <dbReference type="EMBL" id="RAO69372.1"/>
    </source>
</evidence>
<evidence type="ECO:0000259" key="6">
    <source>
        <dbReference type="Pfam" id="PF00728"/>
    </source>
</evidence>
<keyword evidence="8" id="KW-1185">Reference proteome</keyword>
<comment type="similarity">
    <text evidence="2">Belongs to the glycosyl hydrolase 20 family.</text>
</comment>
<evidence type="ECO:0000313" key="8">
    <source>
        <dbReference type="Proteomes" id="UP000249363"/>
    </source>
</evidence>
<evidence type="ECO:0000256" key="1">
    <source>
        <dbReference type="ARBA" id="ARBA00001231"/>
    </source>
</evidence>
<evidence type="ECO:0000256" key="2">
    <source>
        <dbReference type="ARBA" id="ARBA00006285"/>
    </source>
</evidence>
<feature type="domain" description="Glycoside hydrolase family 20 catalytic" evidence="6">
    <location>
        <begin position="5"/>
        <end position="247"/>
    </location>
</feature>
<dbReference type="PANTHER" id="PTHR22600:SF57">
    <property type="entry name" value="BETA-N-ACETYLHEXOSAMINIDASE"/>
    <property type="match status" value="1"/>
</dbReference>
<gene>
    <name evidence="7" type="ORF">BHQ10_005384</name>
</gene>
<dbReference type="Proteomes" id="UP000249363">
    <property type="component" value="Unassembled WGS sequence"/>
</dbReference>
<comment type="catalytic activity">
    <reaction evidence="1">
        <text>Hydrolysis of terminal non-reducing N-acetyl-D-hexosamine residues in N-acetyl-beta-D-hexosaminides.</text>
        <dbReference type="EC" id="3.2.1.52"/>
    </reaction>
</comment>
<name>A0A364L0N8_TALAM</name>
<organism evidence="7 8">
    <name type="scientific">Talaromyces amestolkiae</name>
    <dbReference type="NCBI Taxonomy" id="1196081"/>
    <lineage>
        <taxon>Eukaryota</taxon>
        <taxon>Fungi</taxon>
        <taxon>Dikarya</taxon>
        <taxon>Ascomycota</taxon>
        <taxon>Pezizomycotina</taxon>
        <taxon>Eurotiomycetes</taxon>
        <taxon>Eurotiomycetidae</taxon>
        <taxon>Eurotiales</taxon>
        <taxon>Trichocomaceae</taxon>
        <taxon>Talaromyces</taxon>
        <taxon>Talaromyces sect. Talaromyces</taxon>
    </lineage>
</organism>
<dbReference type="InterPro" id="IPR015883">
    <property type="entry name" value="Glyco_hydro_20_cat"/>
</dbReference>
<dbReference type="GO" id="GO:0016020">
    <property type="term" value="C:membrane"/>
    <property type="evidence" value="ECO:0007669"/>
    <property type="project" value="TreeGrafter"/>
</dbReference>
<dbReference type="EMBL" id="MIKG01000009">
    <property type="protein sequence ID" value="RAO69372.1"/>
    <property type="molecule type" value="Genomic_DNA"/>
</dbReference>
<dbReference type="SUPFAM" id="SSF51445">
    <property type="entry name" value="(Trans)glycosidases"/>
    <property type="match status" value="1"/>
</dbReference>
<protein>
    <recommendedName>
        <fullName evidence="3">beta-N-acetylhexosaminidase</fullName>
        <ecNumber evidence="3">3.2.1.52</ecNumber>
    </recommendedName>
</protein>
<keyword evidence="4" id="KW-0378">Hydrolase</keyword>
<sequence>MDDLYPHRGFMLDTGRKFFPVKAIVNLLNLLHQYNFNVFHWHIYDAESFPLLWPADGELTKVSEKYNHSLEYYSPQDIGYIVKYAQNLGIRVYPETDMPGHCDIWGLWRKDLVVGTPDLKHPNAQLDITKAETHDYIRDLVSTVDRYFGSDSHHFGGDEVALIWNTENDRKLLATFFEWLRTIPCCQHKKLILWDDPVTTELGNGADDISTDWVIQTWHNGVTKSVLEKGYRVVVSESETFYIGNADYERITKFVFPVHRNVLGFEVVWFTSESDDPSNLEQSWIAEPLRAAAEIRRRPS</sequence>
<dbReference type="EC" id="3.2.1.52" evidence="3"/>
<dbReference type="OrthoDB" id="428480at2759"/>
<dbReference type="PANTHER" id="PTHR22600">
    <property type="entry name" value="BETA-HEXOSAMINIDASE"/>
    <property type="match status" value="1"/>
</dbReference>
<dbReference type="PRINTS" id="PR00738">
    <property type="entry name" value="GLHYDRLASE20"/>
</dbReference>
<dbReference type="InterPro" id="IPR017853">
    <property type="entry name" value="GH"/>
</dbReference>
<dbReference type="AlphaFoldDB" id="A0A364L0N8"/>
<accession>A0A364L0N8</accession>
<dbReference type="Pfam" id="PF00728">
    <property type="entry name" value="Glyco_hydro_20"/>
    <property type="match status" value="1"/>
</dbReference>
<proteinExistence type="inferred from homology"/>
<dbReference type="GO" id="GO:0004563">
    <property type="term" value="F:beta-N-acetylhexosaminidase activity"/>
    <property type="evidence" value="ECO:0007669"/>
    <property type="project" value="UniProtKB-EC"/>
</dbReference>
<evidence type="ECO:0000256" key="3">
    <source>
        <dbReference type="ARBA" id="ARBA00012663"/>
    </source>
</evidence>
<dbReference type="GeneID" id="63794600"/>
<feature type="active site" description="Proton donor" evidence="5">
    <location>
        <position position="159"/>
    </location>
</feature>
<dbReference type="RefSeq" id="XP_040733888.1">
    <property type="nucleotide sequence ID" value="XM_040877854.1"/>
</dbReference>